<evidence type="ECO:0000313" key="2">
    <source>
        <dbReference type="Proteomes" id="UP001324993"/>
    </source>
</evidence>
<dbReference type="Proteomes" id="UP001324993">
    <property type="component" value="Chromosome"/>
</dbReference>
<evidence type="ECO:0000313" key="1">
    <source>
        <dbReference type="EMBL" id="WPJ96757.1"/>
    </source>
</evidence>
<dbReference type="EMBL" id="CP138858">
    <property type="protein sequence ID" value="WPJ96757.1"/>
    <property type="molecule type" value="Genomic_DNA"/>
</dbReference>
<organism evidence="1 2">
    <name type="scientific">Coraliomargarita algicola</name>
    <dbReference type="NCBI Taxonomy" id="3092156"/>
    <lineage>
        <taxon>Bacteria</taxon>
        <taxon>Pseudomonadati</taxon>
        <taxon>Verrucomicrobiota</taxon>
        <taxon>Opitutia</taxon>
        <taxon>Puniceicoccales</taxon>
        <taxon>Coraliomargaritaceae</taxon>
        <taxon>Coraliomargarita</taxon>
    </lineage>
</organism>
<sequence>MPASDTSVRLYIQPGGLLHLGEAAVISANVSGEITICSGLAGGFGVVSTRHVASGESWSWTAEACGQYVVEFKPTGSGEVLSRPLAVVDREWAVCQITVGAFTSEDFADLIHEARVGADYYINLTGGARGPAFSAIDPRWTEYERLHGDVIHPHVMASDVGKVDPELAHEDPNWETLSQAEIEKRLQGLKQWWQGQGYEPLDRIATYTPCNPLVQACRAMGIRVIHSLCAEQNWSDGEWAINHWGMPTAPYWMAEDDFRKAGVRDETGVMGIIMNHYQVLLPHLTHWGDFVLSPSHFTRWVRAADSGEESTRFRQFLQDTVRGGSPVGDAPFFFVAGFEFGRTFGTANMTAYNRAGLRRLLELAATEKLVFATSTDVRAYYDRHVPALPERLFRQRDNWVGVTVNGKPGQAGDAVVLERSAYKALIREDSALPYFYYDYTQPWHFATADIDAPDDYAEACRGELSVLVTDGQLCVTAKQALERATPIAVWDAELSDAGPFEPLPIKALDDGRSVTVLEVPRGWSGRCDLSLRTAKPASPSRRDGRWMLQSFGVGEQQHCYLHLDAALTQSVEFSVQLKQAARVDDAKGSLGVLEAGTHQLAFGPLQGWYRFWGCSVEDIEPAESVEAEIEASGVSVSENAAAQSDAHFGQLDAQAWAHPALQGKSRVLTVHCGAKLPFGTRSRAAADDEVLAHLPGIHASEFADGVMAFGPGQAFWYHPRSLHFRIYGLGDSMKTGARWTLLLHSFDPQHLDVNYRLSVGAQERPVGRWAGPENAGDGSAFYPIEFTADDLDARGRLLVSVYSDQKALVHWWRERGFIAAVHALWVGTVPLE</sequence>
<dbReference type="RefSeq" id="WP_319833614.1">
    <property type="nucleotide sequence ID" value="NZ_CP138858.1"/>
</dbReference>
<proteinExistence type="predicted"/>
<name>A0ABZ0RPD4_9BACT</name>
<gene>
    <name evidence="1" type="ORF">SH580_03435</name>
</gene>
<protein>
    <submittedName>
        <fullName evidence="1">Uncharacterized protein</fullName>
    </submittedName>
</protein>
<reference evidence="1 2" key="1">
    <citation type="submission" date="2023-11" db="EMBL/GenBank/DDBJ databases">
        <title>Coraliomargarita sp. nov., isolated from marine algae.</title>
        <authorList>
            <person name="Lee J.K."/>
            <person name="Baek J.H."/>
            <person name="Kim J.M."/>
            <person name="Choi D.G."/>
            <person name="Jeon C.O."/>
        </authorList>
    </citation>
    <scope>NUCLEOTIDE SEQUENCE [LARGE SCALE GENOMIC DNA]</scope>
    <source>
        <strain evidence="1 2">J2-16</strain>
    </source>
</reference>
<accession>A0ABZ0RPD4</accession>
<keyword evidence="2" id="KW-1185">Reference proteome</keyword>